<organism evidence="1 2">
    <name type="scientific">Corynebacterium cystitidis DSM 20524</name>
    <dbReference type="NCBI Taxonomy" id="1121357"/>
    <lineage>
        <taxon>Bacteria</taxon>
        <taxon>Bacillati</taxon>
        <taxon>Actinomycetota</taxon>
        <taxon>Actinomycetes</taxon>
        <taxon>Mycobacteriales</taxon>
        <taxon>Corynebacteriaceae</taxon>
        <taxon>Corynebacterium</taxon>
    </lineage>
</organism>
<dbReference type="AlphaFoldDB" id="A0A1H9SI51"/>
<proteinExistence type="predicted"/>
<dbReference type="SUPFAM" id="SSF55797">
    <property type="entry name" value="PR-1-like"/>
    <property type="match status" value="1"/>
</dbReference>
<reference evidence="2" key="1">
    <citation type="submission" date="2016-10" db="EMBL/GenBank/DDBJ databases">
        <authorList>
            <person name="Varghese N."/>
            <person name="Submissions S."/>
        </authorList>
    </citation>
    <scope>NUCLEOTIDE SEQUENCE [LARGE SCALE GENOMIC DNA]</scope>
    <source>
        <strain evidence="2">DSM 20524</strain>
    </source>
</reference>
<dbReference type="InterPro" id="IPR035940">
    <property type="entry name" value="CAP_sf"/>
</dbReference>
<protein>
    <recommendedName>
        <fullName evidence="3">Cysteine-rich secretory protein family protein</fullName>
    </recommendedName>
</protein>
<sequence>MPRLSSNFASFEEILRPLIGVLGVLFALAANIAAAMERAPGDDAGSSRADTYVGPTFEDSVDLEMIRGDIFYAVNHIRVQEDHPDVGPLVVDFPLQNAAQRHAEGNAATGKYAPLDGDRAMIQGSIPQGQATGHNVMQLILDDQPNSDLMVSPEHLRLGVGIAQSRGHVWFVIAFSRD</sequence>
<name>A0A1H9SI51_9CORY</name>
<dbReference type="Proteomes" id="UP000198929">
    <property type="component" value="Unassembled WGS sequence"/>
</dbReference>
<dbReference type="STRING" id="1121357.SAMN05661109_01127"/>
<keyword evidence="2" id="KW-1185">Reference proteome</keyword>
<gene>
    <name evidence="1" type="ORF">SAMN05661109_01127</name>
</gene>
<dbReference type="EMBL" id="FOGQ01000004">
    <property type="protein sequence ID" value="SER84631.1"/>
    <property type="molecule type" value="Genomic_DNA"/>
</dbReference>
<evidence type="ECO:0000313" key="1">
    <source>
        <dbReference type="EMBL" id="SER84631.1"/>
    </source>
</evidence>
<accession>A0A1H9SI51</accession>
<evidence type="ECO:0008006" key="3">
    <source>
        <dbReference type="Google" id="ProtNLM"/>
    </source>
</evidence>
<dbReference type="RefSeq" id="WP_092257462.1">
    <property type="nucleotide sequence ID" value="NZ_CP047199.1"/>
</dbReference>
<evidence type="ECO:0000313" key="2">
    <source>
        <dbReference type="Proteomes" id="UP000198929"/>
    </source>
</evidence>